<evidence type="ECO:0000256" key="7">
    <source>
        <dbReference type="ARBA" id="ARBA00023146"/>
    </source>
</evidence>
<dbReference type="Proteomes" id="UP000092677">
    <property type="component" value="Unassembled WGS sequence"/>
</dbReference>
<dbReference type="RefSeq" id="WP_065432316.1">
    <property type="nucleotide sequence ID" value="NZ_BDDL01000015.1"/>
</dbReference>
<dbReference type="AlphaFoldDB" id="A0A161LW62"/>
<dbReference type="InterPro" id="IPR002303">
    <property type="entry name" value="Valyl-tRNA_ligase"/>
</dbReference>
<dbReference type="GO" id="GO:0005524">
    <property type="term" value="F:ATP binding"/>
    <property type="evidence" value="ECO:0007669"/>
    <property type="project" value="UniProtKB-UniRule"/>
</dbReference>
<dbReference type="PROSITE" id="PS00178">
    <property type="entry name" value="AA_TRNA_LIGASE_I"/>
    <property type="match status" value="1"/>
</dbReference>
<dbReference type="GO" id="GO:0006438">
    <property type="term" value="P:valyl-tRNA aminoacylation"/>
    <property type="evidence" value="ECO:0007669"/>
    <property type="project" value="UniProtKB-UniRule"/>
</dbReference>
<dbReference type="InterPro" id="IPR013155">
    <property type="entry name" value="M/V/L/I-tRNA-synth_anticd-bd"/>
</dbReference>
<dbReference type="InterPro" id="IPR014729">
    <property type="entry name" value="Rossmann-like_a/b/a_fold"/>
</dbReference>
<evidence type="ECO:0000313" key="12">
    <source>
        <dbReference type="EMBL" id="GAT76897.1"/>
    </source>
</evidence>
<comment type="function">
    <text evidence="9">Catalyzes the attachment of valine to tRNA(Val). As ValRS can inadvertently accommodate and process structurally similar amino acids such as threonine, to avoid such errors, it has a 'posttransfer' editing activity that hydrolyzes mischarged Thr-tRNA(Val) in a tRNA-dependent manner.</text>
</comment>
<dbReference type="Pfam" id="PF00133">
    <property type="entry name" value="tRNA-synt_1"/>
    <property type="match status" value="1"/>
</dbReference>
<dbReference type="GO" id="GO:0005829">
    <property type="term" value="C:cytosol"/>
    <property type="evidence" value="ECO:0007669"/>
    <property type="project" value="TreeGrafter"/>
</dbReference>
<dbReference type="PANTHER" id="PTHR11946:SF93">
    <property type="entry name" value="VALINE--TRNA LIGASE, CHLOROPLASTIC_MITOCHONDRIAL 2"/>
    <property type="match status" value="1"/>
</dbReference>
<dbReference type="FunFam" id="3.40.50.620:FF:000192">
    <property type="entry name" value="Valine--tRNA ligase"/>
    <property type="match status" value="1"/>
</dbReference>
<evidence type="ECO:0000256" key="8">
    <source>
        <dbReference type="ARBA" id="ARBA00047552"/>
    </source>
</evidence>
<comment type="domain">
    <text evidence="9">ValRS has two distinct active sites: one for aminoacylation and one for editing. The misactivated threonine is translocated from the active site to the editing site.</text>
</comment>
<keyword evidence="2 9" id="KW-0963">Cytoplasm</keyword>
<evidence type="ECO:0000256" key="5">
    <source>
        <dbReference type="ARBA" id="ARBA00022840"/>
    </source>
</evidence>
<dbReference type="GO" id="GO:0002161">
    <property type="term" value="F:aminoacyl-tRNA deacylase activity"/>
    <property type="evidence" value="ECO:0007669"/>
    <property type="project" value="InterPro"/>
</dbReference>
<dbReference type="InterPro" id="IPR033705">
    <property type="entry name" value="Anticodon_Ia_Val"/>
</dbReference>
<proteinExistence type="inferred from homology"/>
<dbReference type="CDD" id="cd07962">
    <property type="entry name" value="Anticodon_Ia_Val"/>
    <property type="match status" value="1"/>
</dbReference>
<comment type="similarity">
    <text evidence="9">Belongs to the class-I aminoacyl-tRNA synthetase family. ValS type 2 subfamily.</text>
</comment>
<dbReference type="GO" id="GO:0004832">
    <property type="term" value="F:valine-tRNA ligase activity"/>
    <property type="evidence" value="ECO:0007669"/>
    <property type="project" value="UniProtKB-UniRule"/>
</dbReference>
<sequence length="810" mass="93830">MQSLFSNKYKFKDTEEKLNAYWDKIKLYKWKNLQGKQFIIDTPPPTISGQLHIGHVFSYCHTDFIARYQRMLGKDVLYPIGFDDNGLPTERLVEKIKKVRAVDIDRKEFKALCNEVSAKFRMEFKILFQSLGISYDWDLEYHTISEEIQKLSQMSFIALYNMGKIYRKLQPIFWDCADRTAIARVEVEEKEMSSFMSTIAFSTEAGELINIATTRPELMPACVALFFNPLDIRYQHLQGQYAIVPIFGNKVPILSDEQVKIDKGTGLVMCCTFGDELDVYWWNKHNLSTQIIISKSGTLDLKHNIAGIDTLSSKLHGVSIIEARKLVLETLSNCNLLIKKEKILHSVKCAERSGMPIEILLSNQWFIKVVEVKHELLEQVRKINWYPQSMRKQIEMWIDGLNWDWCISRQRYFGIPFPVWYSKRDSEEIIIPDVSELPIDPTETLPQGYSKEEVEADIDVMDTWATSSLSPQFNSIHMGINSIPLIPTSLRAQSHEIIRSWAFYTILQAYYHHDNIPWENIMVSGWCLAADKSKMSKSKGNALIPNQLLEEYGADVIRYWAANSRLGSDTVFSDEVLQLGKRLVTKLWNASKFVSMFVSQCQIPDLNCVTETMDKWVLTKLYRVIVKATESFDIFEYCVALDYIESFFWKDFCDNYLELVKKRAYGESVTNKENLSAVNTLSFVLMALLKMLAPFMPYITEEIYSTLYNNGSIHDHDNWPVVNTSLCNEMDEQLGEDFIEILNQVRKIKANAQLSVKCKIYKLIINSENYDFPISWENDLKAVCNAEHIVRDKRTSCYDDKFLVSIQFAS</sequence>
<dbReference type="EC" id="6.1.1.9" evidence="9"/>
<evidence type="ECO:0000256" key="1">
    <source>
        <dbReference type="ARBA" id="ARBA00004496"/>
    </source>
</evidence>
<accession>A0A161LW62</accession>
<dbReference type="PANTHER" id="PTHR11946">
    <property type="entry name" value="VALYL-TRNA SYNTHETASES"/>
    <property type="match status" value="1"/>
</dbReference>
<keyword evidence="6 9" id="KW-0648">Protein biosynthesis</keyword>
<organism evidence="12 13">
    <name type="scientific">Ehrlichia ruminantium</name>
    <name type="common">heartwater rickettsia</name>
    <name type="synonym">Cowdria ruminantium</name>
    <dbReference type="NCBI Taxonomy" id="779"/>
    <lineage>
        <taxon>Bacteria</taxon>
        <taxon>Pseudomonadati</taxon>
        <taxon>Pseudomonadota</taxon>
        <taxon>Alphaproteobacteria</taxon>
        <taxon>Rickettsiales</taxon>
        <taxon>Anaplasmataceae</taxon>
        <taxon>Ehrlichia</taxon>
    </lineage>
</organism>
<evidence type="ECO:0000256" key="3">
    <source>
        <dbReference type="ARBA" id="ARBA00022598"/>
    </source>
</evidence>
<comment type="catalytic activity">
    <reaction evidence="8 9">
        <text>tRNA(Val) + L-valine + ATP = L-valyl-tRNA(Val) + AMP + diphosphate</text>
        <dbReference type="Rhea" id="RHEA:10704"/>
        <dbReference type="Rhea" id="RHEA-COMP:9672"/>
        <dbReference type="Rhea" id="RHEA-COMP:9708"/>
        <dbReference type="ChEBI" id="CHEBI:30616"/>
        <dbReference type="ChEBI" id="CHEBI:33019"/>
        <dbReference type="ChEBI" id="CHEBI:57762"/>
        <dbReference type="ChEBI" id="CHEBI:78442"/>
        <dbReference type="ChEBI" id="CHEBI:78537"/>
        <dbReference type="ChEBI" id="CHEBI:456215"/>
        <dbReference type="EC" id="6.1.1.9"/>
    </reaction>
</comment>
<dbReference type="SUPFAM" id="SSF50677">
    <property type="entry name" value="ValRS/IleRS/LeuRS editing domain"/>
    <property type="match status" value="1"/>
</dbReference>
<name>A0A161LW62_EHRRU</name>
<dbReference type="SUPFAM" id="SSF47323">
    <property type="entry name" value="Anticodon-binding domain of a subclass of class I aminoacyl-tRNA synthetases"/>
    <property type="match status" value="1"/>
</dbReference>
<dbReference type="Pfam" id="PF08264">
    <property type="entry name" value="Anticodon_1"/>
    <property type="match status" value="1"/>
</dbReference>
<dbReference type="InterPro" id="IPR002300">
    <property type="entry name" value="aa-tRNA-synth_Ia"/>
</dbReference>
<gene>
    <name evidence="9 12" type="primary">valS</name>
    <name evidence="12" type="ORF">EHRUM2_00950</name>
</gene>
<protein>
    <recommendedName>
        <fullName evidence="9">Valine--tRNA ligase</fullName>
        <ecNumber evidence="9">6.1.1.9</ecNumber>
    </recommendedName>
    <alternativeName>
        <fullName evidence="9">Valyl-tRNA synthetase</fullName>
        <shortName evidence="9">ValRS</shortName>
    </alternativeName>
</protein>
<dbReference type="InterPro" id="IPR022874">
    <property type="entry name" value="Valine-tRNA_ligase_type_2"/>
</dbReference>
<dbReference type="PRINTS" id="PR00986">
    <property type="entry name" value="TRNASYNTHVAL"/>
</dbReference>
<feature type="domain" description="Aminoacyl-tRNA synthetase class Ia" evidence="10">
    <location>
        <begin position="20"/>
        <end position="571"/>
    </location>
</feature>
<dbReference type="InterPro" id="IPR001412">
    <property type="entry name" value="aa-tRNA-synth_I_CS"/>
</dbReference>
<keyword evidence="4 9" id="KW-0547">Nucleotide-binding</keyword>
<dbReference type="SUPFAM" id="SSF52374">
    <property type="entry name" value="Nucleotidylyl transferase"/>
    <property type="match status" value="1"/>
</dbReference>
<feature type="short sequence motif" description="'HIGH' region" evidence="9">
    <location>
        <begin position="45"/>
        <end position="55"/>
    </location>
</feature>
<evidence type="ECO:0000256" key="4">
    <source>
        <dbReference type="ARBA" id="ARBA00022741"/>
    </source>
</evidence>
<feature type="binding site" evidence="9">
    <location>
        <position position="537"/>
    </location>
    <ligand>
        <name>ATP</name>
        <dbReference type="ChEBI" id="CHEBI:30616"/>
    </ligand>
</feature>
<feature type="domain" description="Methionyl/Valyl/Leucyl/Isoleucyl-tRNA synthetase anticodon-binding" evidence="11">
    <location>
        <begin position="614"/>
        <end position="756"/>
    </location>
</feature>
<keyword evidence="3 9" id="KW-0436">Ligase</keyword>
<dbReference type="STRING" id="779.GCA_002019755_00086"/>
<dbReference type="InterPro" id="IPR009080">
    <property type="entry name" value="tRNAsynth_Ia_anticodon-bd"/>
</dbReference>
<evidence type="ECO:0000259" key="10">
    <source>
        <dbReference type="Pfam" id="PF00133"/>
    </source>
</evidence>
<evidence type="ECO:0000256" key="9">
    <source>
        <dbReference type="HAMAP-Rule" id="MF_02005"/>
    </source>
</evidence>
<keyword evidence="5 9" id="KW-0067">ATP-binding</keyword>
<evidence type="ECO:0000256" key="2">
    <source>
        <dbReference type="ARBA" id="ARBA00022490"/>
    </source>
</evidence>
<comment type="caution">
    <text evidence="12">The sequence shown here is derived from an EMBL/GenBank/DDBJ whole genome shotgun (WGS) entry which is preliminary data.</text>
</comment>
<dbReference type="InterPro" id="IPR009008">
    <property type="entry name" value="Val/Leu/Ile-tRNA-synth_edit"/>
</dbReference>
<dbReference type="Gene3D" id="3.40.50.620">
    <property type="entry name" value="HUPs"/>
    <property type="match status" value="2"/>
</dbReference>
<evidence type="ECO:0000256" key="6">
    <source>
        <dbReference type="ARBA" id="ARBA00022917"/>
    </source>
</evidence>
<dbReference type="EMBL" id="BDDL01000015">
    <property type="protein sequence ID" value="GAT76897.1"/>
    <property type="molecule type" value="Genomic_DNA"/>
</dbReference>
<dbReference type="NCBIfam" id="NF009687">
    <property type="entry name" value="PRK13208.1"/>
    <property type="match status" value="1"/>
</dbReference>
<reference evidence="13" key="1">
    <citation type="submission" date="2016-05" db="EMBL/GenBank/DDBJ databases">
        <title>Draft genome sequences of four strains of Ehrlichia ruminantium, a tick-borne pathogen of ruminants, isolated from Zimbabwe, The Gambia and Ghana.</title>
        <authorList>
            <person name="Nakao R."/>
            <person name="Jongejan F."/>
            <person name="Sugimoto C."/>
        </authorList>
    </citation>
    <scope>NUCLEOTIDE SEQUENCE [LARGE SCALE GENOMIC DNA]</scope>
    <source>
        <strain evidence="13">Kerr Seringe</strain>
    </source>
</reference>
<comment type="subunit">
    <text evidence="9">Monomer.</text>
</comment>
<evidence type="ECO:0000259" key="11">
    <source>
        <dbReference type="Pfam" id="PF08264"/>
    </source>
</evidence>
<dbReference type="NCBIfam" id="TIGR00422">
    <property type="entry name" value="valS"/>
    <property type="match status" value="1"/>
</dbReference>
<dbReference type="Gene3D" id="1.10.730.10">
    <property type="entry name" value="Isoleucyl-tRNA Synthetase, Domain 1"/>
    <property type="match status" value="1"/>
</dbReference>
<comment type="subcellular location">
    <subcellularLocation>
        <location evidence="1 9">Cytoplasm</location>
    </subcellularLocation>
</comment>
<keyword evidence="7 9" id="KW-0030">Aminoacyl-tRNA synthetase</keyword>
<dbReference type="HAMAP" id="MF_02005">
    <property type="entry name" value="Val_tRNA_synth_type2"/>
    <property type="match status" value="1"/>
</dbReference>
<evidence type="ECO:0000313" key="13">
    <source>
        <dbReference type="Proteomes" id="UP000092677"/>
    </source>
</evidence>
<feature type="short sequence motif" description="'KMSKS' region" evidence="9">
    <location>
        <begin position="534"/>
        <end position="538"/>
    </location>
</feature>